<feature type="domain" description="C2H2-type" evidence="3">
    <location>
        <begin position="259"/>
        <end position="282"/>
    </location>
</feature>
<dbReference type="AlphaFoldDB" id="A0A5J5EQV5"/>
<evidence type="ECO:0000313" key="4">
    <source>
        <dbReference type="EMBL" id="KAA8900221.1"/>
    </source>
</evidence>
<dbReference type="Proteomes" id="UP000326924">
    <property type="component" value="Unassembled WGS sequence"/>
</dbReference>
<keyword evidence="1" id="KW-0862">Zinc</keyword>
<dbReference type="InParanoid" id="A0A5J5EQV5"/>
<sequence>MYPSRPHGQSVCSLQDQFPEIVVYTAYLIHTVALPVTAASTQPLRLDLPSILAAPFTISAGLLGIFEKPPGLVTTASNDPSGLLQLLSLQYRTTWVDIGFRAQLFSKARIRRLDLLAFILLKDSPANHPALLCQFQLLAQATHPAPENRHASHRCPCSRSFSSRNTLFAHITEQNHWADVKDTGGGKTPYGAKLDDHPPNSNHDAAAAAGAKLHNRIPSKCRQCSRIFSSRNALFAHINEQNHWTNDDGGKGRVIQEQHRCGNCQRIFPSRGQLEDHWKAKHLPLTDQSVCNSGRAEGIDTTVSELGAHDDIYSGESPKGSIDEASEFDSEAYSGDEEERSDIDYGDPQLPPPKLSIYTKPFPGIENKDRKQRWQKFNAATNWDERYAIAVDMLLEPYLTKYKNVFSFWPQQELRTIFDDAVALPKLPTDPTRYFYNEFQTTCEPLRRVRSDRGHVKRKKL</sequence>
<protein>
    <recommendedName>
        <fullName evidence="3">C2H2-type domain-containing protein</fullName>
    </recommendedName>
</protein>
<keyword evidence="1" id="KW-0479">Metal-binding</keyword>
<feature type="compositionally biased region" description="Acidic residues" evidence="2">
    <location>
        <begin position="324"/>
        <end position="345"/>
    </location>
</feature>
<comment type="caution">
    <text evidence="4">The sequence shown here is derived from an EMBL/GenBank/DDBJ whole genome shotgun (WGS) entry which is preliminary data.</text>
</comment>
<feature type="region of interest" description="Disordered" evidence="2">
    <location>
        <begin position="307"/>
        <end position="350"/>
    </location>
</feature>
<name>A0A5J5EQV5_9PEZI</name>
<keyword evidence="1" id="KW-0863">Zinc-finger</keyword>
<dbReference type="OrthoDB" id="5803930at2759"/>
<organism evidence="4 5">
    <name type="scientific">Sphaerosporella brunnea</name>
    <dbReference type="NCBI Taxonomy" id="1250544"/>
    <lineage>
        <taxon>Eukaryota</taxon>
        <taxon>Fungi</taxon>
        <taxon>Dikarya</taxon>
        <taxon>Ascomycota</taxon>
        <taxon>Pezizomycotina</taxon>
        <taxon>Pezizomycetes</taxon>
        <taxon>Pezizales</taxon>
        <taxon>Pyronemataceae</taxon>
        <taxon>Sphaerosporella</taxon>
    </lineage>
</organism>
<dbReference type="PROSITE" id="PS50157">
    <property type="entry name" value="ZINC_FINGER_C2H2_2"/>
    <property type="match status" value="2"/>
</dbReference>
<dbReference type="EMBL" id="VXIS01000157">
    <property type="protein sequence ID" value="KAA8900221.1"/>
    <property type="molecule type" value="Genomic_DNA"/>
</dbReference>
<dbReference type="GO" id="GO:0008270">
    <property type="term" value="F:zinc ion binding"/>
    <property type="evidence" value="ECO:0007669"/>
    <property type="project" value="UniProtKB-KW"/>
</dbReference>
<dbReference type="PROSITE" id="PS00028">
    <property type="entry name" value="ZINC_FINGER_C2H2_1"/>
    <property type="match status" value="2"/>
</dbReference>
<proteinExistence type="predicted"/>
<dbReference type="Gene3D" id="3.30.160.60">
    <property type="entry name" value="Classic Zinc Finger"/>
    <property type="match status" value="1"/>
</dbReference>
<evidence type="ECO:0000256" key="2">
    <source>
        <dbReference type="SAM" id="MobiDB-lite"/>
    </source>
</evidence>
<gene>
    <name evidence="4" type="ORF">FN846DRAFT_1023098</name>
</gene>
<evidence type="ECO:0000259" key="3">
    <source>
        <dbReference type="PROSITE" id="PS50157"/>
    </source>
</evidence>
<reference evidence="4 5" key="1">
    <citation type="submission" date="2019-09" db="EMBL/GenBank/DDBJ databases">
        <title>Draft genome of the ectomycorrhizal ascomycete Sphaerosporella brunnea.</title>
        <authorList>
            <consortium name="DOE Joint Genome Institute"/>
            <person name="Benucci G.M."/>
            <person name="Marozzi G."/>
            <person name="Antonielli L."/>
            <person name="Sanchez S."/>
            <person name="Marco P."/>
            <person name="Wang X."/>
            <person name="Falini L.B."/>
            <person name="Barry K."/>
            <person name="Haridas S."/>
            <person name="Lipzen A."/>
            <person name="Labutti K."/>
            <person name="Grigoriev I.V."/>
            <person name="Murat C."/>
            <person name="Martin F."/>
            <person name="Albertini E."/>
            <person name="Donnini D."/>
            <person name="Bonito G."/>
        </authorList>
    </citation>
    <scope>NUCLEOTIDE SEQUENCE [LARGE SCALE GENOMIC DNA]</scope>
    <source>
        <strain evidence="4 5">Sb_GMNB300</strain>
    </source>
</reference>
<evidence type="ECO:0000313" key="5">
    <source>
        <dbReference type="Proteomes" id="UP000326924"/>
    </source>
</evidence>
<feature type="domain" description="C2H2-type" evidence="3">
    <location>
        <begin position="219"/>
        <end position="243"/>
    </location>
</feature>
<evidence type="ECO:0000256" key="1">
    <source>
        <dbReference type="PROSITE-ProRule" id="PRU00042"/>
    </source>
</evidence>
<dbReference type="InterPro" id="IPR013087">
    <property type="entry name" value="Znf_C2H2_type"/>
</dbReference>
<accession>A0A5J5EQV5</accession>
<dbReference type="SMART" id="SM00355">
    <property type="entry name" value="ZnF_C2H2"/>
    <property type="match status" value="3"/>
</dbReference>
<keyword evidence="5" id="KW-1185">Reference proteome</keyword>